<dbReference type="InterPro" id="IPR046670">
    <property type="entry name" value="DUF6540"/>
</dbReference>
<dbReference type="VEuPathDB" id="FungiDB:P168DRAFT_289203"/>
<protein>
    <submittedName>
        <fullName evidence="2">Uncharacterized protein</fullName>
    </submittedName>
</protein>
<reference evidence="2" key="1">
    <citation type="submission" date="2016-12" db="EMBL/GenBank/DDBJ databases">
        <title>The genomes of Aspergillus section Nigri reveals drivers in fungal speciation.</title>
        <authorList>
            <consortium name="DOE Joint Genome Institute"/>
            <person name="Vesth T.C."/>
            <person name="Nybo J."/>
            <person name="Theobald S."/>
            <person name="Brandl J."/>
            <person name="Frisvad J.C."/>
            <person name="Nielsen K.F."/>
            <person name="Lyhne E.K."/>
            <person name="Kogle M.E."/>
            <person name="Kuo A."/>
            <person name="Riley R."/>
            <person name="Clum A."/>
            <person name="Nolan M."/>
            <person name="Lipzen A."/>
            <person name="Salamov A."/>
            <person name="Henrissat B."/>
            <person name="Wiebenga A."/>
            <person name="De vries R.P."/>
            <person name="Grigoriev I.V."/>
            <person name="Mortensen U.H."/>
            <person name="Andersen M.R."/>
            <person name="Baker S.E."/>
        </authorList>
    </citation>
    <scope>NUCLEOTIDE SEQUENCE</scope>
    <source>
        <strain evidence="2">IBT 28561</strain>
    </source>
</reference>
<keyword evidence="3" id="KW-1185">Reference proteome</keyword>
<gene>
    <name evidence="2" type="ORF">P168DRAFT_289203</name>
</gene>
<comment type="caution">
    <text evidence="2">The sequence shown here is derived from an EMBL/GenBank/DDBJ whole genome shotgun (WGS) entry which is preliminary data.</text>
</comment>
<dbReference type="Proteomes" id="UP000234254">
    <property type="component" value="Unassembled WGS sequence"/>
</dbReference>
<organism evidence="2 3">
    <name type="scientific">Aspergillus campestris (strain IBT 28561)</name>
    <dbReference type="NCBI Taxonomy" id="1392248"/>
    <lineage>
        <taxon>Eukaryota</taxon>
        <taxon>Fungi</taxon>
        <taxon>Dikarya</taxon>
        <taxon>Ascomycota</taxon>
        <taxon>Pezizomycotina</taxon>
        <taxon>Eurotiomycetes</taxon>
        <taxon>Eurotiomycetidae</taxon>
        <taxon>Eurotiales</taxon>
        <taxon>Aspergillaceae</taxon>
        <taxon>Aspergillus</taxon>
        <taxon>Aspergillus subgen. Circumdati</taxon>
    </lineage>
</organism>
<evidence type="ECO:0000313" key="3">
    <source>
        <dbReference type="Proteomes" id="UP000234254"/>
    </source>
</evidence>
<proteinExistence type="predicted"/>
<dbReference type="OrthoDB" id="4342612at2759"/>
<evidence type="ECO:0000313" key="2">
    <source>
        <dbReference type="EMBL" id="PKY05772.1"/>
    </source>
</evidence>
<dbReference type="EMBL" id="MSFM01000004">
    <property type="protein sequence ID" value="PKY05772.1"/>
    <property type="molecule type" value="Genomic_DNA"/>
</dbReference>
<accession>A0A2I1D7B1</accession>
<feature type="compositionally biased region" description="Low complexity" evidence="1">
    <location>
        <begin position="37"/>
        <end position="57"/>
    </location>
</feature>
<evidence type="ECO:0000256" key="1">
    <source>
        <dbReference type="SAM" id="MobiDB-lite"/>
    </source>
</evidence>
<sequence length="186" mass="21195">MVNYPPSETPITTIGLREICHFNGHTFKRLRGTQQWTETTTSHPSPSNNPPTTQSPPLYLSLVQHAQDDDEPLHWSLFIAYENQPGHEYQVTGDAEHMTYQPSKTHTDVVNSDWFLTLYNLAIITEEQSEAVKQVAESEQPPWANNRREVTENCQGWTVRVIARLVDIGIVPIEKLEMAKSMVEPV</sequence>
<dbReference type="GeneID" id="36544469"/>
<dbReference type="RefSeq" id="XP_024694366.1">
    <property type="nucleotide sequence ID" value="XM_024836945.1"/>
</dbReference>
<dbReference type="Pfam" id="PF20174">
    <property type="entry name" value="DUF6540"/>
    <property type="match status" value="1"/>
</dbReference>
<dbReference type="AlphaFoldDB" id="A0A2I1D7B1"/>
<name>A0A2I1D7B1_ASPC2</name>
<feature type="region of interest" description="Disordered" evidence="1">
    <location>
        <begin position="35"/>
        <end position="57"/>
    </location>
</feature>